<reference evidence="2" key="1">
    <citation type="submission" date="2018-06" db="EMBL/GenBank/DDBJ databases">
        <authorList>
            <person name="Zhirakovskaya E."/>
        </authorList>
    </citation>
    <scope>NUCLEOTIDE SEQUENCE</scope>
</reference>
<keyword evidence="1" id="KW-0812">Transmembrane</keyword>
<proteinExistence type="predicted"/>
<name>A0A3B0ZVZ4_9ZZZZ</name>
<gene>
    <name evidence="2" type="ORF">MNBD_GAMMA21-1580</name>
</gene>
<feature type="transmembrane region" description="Helical" evidence="1">
    <location>
        <begin position="62"/>
        <end position="81"/>
    </location>
</feature>
<keyword evidence="1" id="KW-0472">Membrane</keyword>
<dbReference type="AlphaFoldDB" id="A0A3B0ZVZ4"/>
<accession>A0A3B0ZVZ4</accession>
<dbReference type="EMBL" id="UOFR01000034">
    <property type="protein sequence ID" value="VAW95911.1"/>
    <property type="molecule type" value="Genomic_DNA"/>
</dbReference>
<sequence length="131" mass="14338">MSDDIYETPKSDLDADVGLTGDNEIHKRPIIITIICIIGFIGGLVSVPLIFSDIASSIGSWYPPYLGLSVIIGFACFVGFWQMRKIAAYTYAGFVGINQVVMLSMGVWNIGALLIPGIIVIITFSYLKKMR</sequence>
<organism evidence="2">
    <name type="scientific">hydrothermal vent metagenome</name>
    <dbReference type="NCBI Taxonomy" id="652676"/>
    <lineage>
        <taxon>unclassified sequences</taxon>
        <taxon>metagenomes</taxon>
        <taxon>ecological metagenomes</taxon>
    </lineage>
</organism>
<feature type="transmembrane region" description="Helical" evidence="1">
    <location>
        <begin position="30"/>
        <end position="50"/>
    </location>
</feature>
<evidence type="ECO:0000256" key="1">
    <source>
        <dbReference type="SAM" id="Phobius"/>
    </source>
</evidence>
<evidence type="ECO:0000313" key="2">
    <source>
        <dbReference type="EMBL" id="VAW95911.1"/>
    </source>
</evidence>
<keyword evidence="1" id="KW-1133">Transmembrane helix</keyword>
<protein>
    <submittedName>
        <fullName evidence="2">Uncharacterized protein</fullName>
    </submittedName>
</protein>
<feature type="transmembrane region" description="Helical" evidence="1">
    <location>
        <begin position="110"/>
        <end position="127"/>
    </location>
</feature>